<comment type="caution">
    <text evidence="1">The sequence shown here is derived from an EMBL/GenBank/DDBJ whole genome shotgun (WGS) entry which is preliminary data.</text>
</comment>
<protein>
    <submittedName>
        <fullName evidence="1">Uncharacterized protein</fullName>
    </submittedName>
</protein>
<evidence type="ECO:0000313" key="2">
    <source>
        <dbReference type="Proteomes" id="UP000317243"/>
    </source>
</evidence>
<accession>A0A5C5X8T9</accession>
<gene>
    <name evidence="1" type="ORF">KOR42_19470</name>
</gene>
<name>A0A5C5X8T9_9PLAN</name>
<dbReference type="Proteomes" id="UP000317243">
    <property type="component" value="Unassembled WGS sequence"/>
</dbReference>
<sequence length="48" mass="5397">MLSQPLFLLVKAKLFALFRSSETCPLNRLGNEHSMFRGAESVQTTGNR</sequence>
<organism evidence="1 2">
    <name type="scientific">Thalassoglobus neptunius</name>
    <dbReference type="NCBI Taxonomy" id="1938619"/>
    <lineage>
        <taxon>Bacteria</taxon>
        <taxon>Pseudomonadati</taxon>
        <taxon>Planctomycetota</taxon>
        <taxon>Planctomycetia</taxon>
        <taxon>Planctomycetales</taxon>
        <taxon>Planctomycetaceae</taxon>
        <taxon>Thalassoglobus</taxon>
    </lineage>
</organism>
<keyword evidence="2" id="KW-1185">Reference proteome</keyword>
<dbReference type="EMBL" id="SIHI01000001">
    <property type="protein sequence ID" value="TWT58565.1"/>
    <property type="molecule type" value="Genomic_DNA"/>
</dbReference>
<proteinExistence type="predicted"/>
<dbReference type="AlphaFoldDB" id="A0A5C5X8T9"/>
<reference evidence="1 2" key="1">
    <citation type="submission" date="2019-02" db="EMBL/GenBank/DDBJ databases">
        <title>Deep-cultivation of Planctomycetes and their phenomic and genomic characterization uncovers novel biology.</title>
        <authorList>
            <person name="Wiegand S."/>
            <person name="Jogler M."/>
            <person name="Boedeker C."/>
            <person name="Pinto D."/>
            <person name="Vollmers J."/>
            <person name="Rivas-Marin E."/>
            <person name="Kohn T."/>
            <person name="Peeters S.H."/>
            <person name="Heuer A."/>
            <person name="Rast P."/>
            <person name="Oberbeckmann S."/>
            <person name="Bunk B."/>
            <person name="Jeske O."/>
            <person name="Meyerdierks A."/>
            <person name="Storesund J.E."/>
            <person name="Kallscheuer N."/>
            <person name="Luecker S."/>
            <person name="Lage O.M."/>
            <person name="Pohl T."/>
            <person name="Merkel B.J."/>
            <person name="Hornburger P."/>
            <person name="Mueller R.-W."/>
            <person name="Bruemmer F."/>
            <person name="Labrenz M."/>
            <person name="Spormann A.M."/>
            <person name="Op Den Camp H."/>
            <person name="Overmann J."/>
            <person name="Amann R."/>
            <person name="Jetten M.S.M."/>
            <person name="Mascher T."/>
            <person name="Medema M.H."/>
            <person name="Devos D.P."/>
            <person name="Kaster A.-K."/>
            <person name="Ovreas L."/>
            <person name="Rohde M."/>
            <person name="Galperin M.Y."/>
            <person name="Jogler C."/>
        </authorList>
    </citation>
    <scope>NUCLEOTIDE SEQUENCE [LARGE SCALE GENOMIC DNA]</scope>
    <source>
        <strain evidence="1 2">KOR42</strain>
    </source>
</reference>
<evidence type="ECO:0000313" key="1">
    <source>
        <dbReference type="EMBL" id="TWT58565.1"/>
    </source>
</evidence>